<dbReference type="GO" id="GO:0009378">
    <property type="term" value="F:four-way junction helicase activity"/>
    <property type="evidence" value="ECO:0007669"/>
    <property type="project" value="TreeGrafter"/>
</dbReference>
<gene>
    <name evidence="8" type="ORF">CY34DRAFT_103249</name>
</gene>
<dbReference type="SUPFAM" id="SSF52540">
    <property type="entry name" value="P-loop containing nucleoside triphosphate hydrolases"/>
    <property type="match status" value="1"/>
</dbReference>
<evidence type="ECO:0000259" key="7">
    <source>
        <dbReference type="PROSITE" id="PS51194"/>
    </source>
</evidence>
<keyword evidence="9" id="KW-1185">Reference proteome</keyword>
<evidence type="ECO:0000313" key="8">
    <source>
        <dbReference type="EMBL" id="KIK31473.1"/>
    </source>
</evidence>
<dbReference type="SMART" id="SM00490">
    <property type="entry name" value="HELICc"/>
    <property type="match status" value="1"/>
</dbReference>
<organism evidence="8 9">
    <name type="scientific">Suillus luteus UH-Slu-Lm8-n1</name>
    <dbReference type="NCBI Taxonomy" id="930992"/>
    <lineage>
        <taxon>Eukaryota</taxon>
        <taxon>Fungi</taxon>
        <taxon>Dikarya</taxon>
        <taxon>Basidiomycota</taxon>
        <taxon>Agaricomycotina</taxon>
        <taxon>Agaricomycetes</taxon>
        <taxon>Agaricomycetidae</taxon>
        <taxon>Boletales</taxon>
        <taxon>Suillineae</taxon>
        <taxon>Suillaceae</taxon>
        <taxon>Suillus</taxon>
    </lineage>
</organism>
<dbReference type="Proteomes" id="UP000054485">
    <property type="component" value="Unassembled WGS sequence"/>
</dbReference>
<dbReference type="PANTHER" id="PTHR13710">
    <property type="entry name" value="DNA HELICASE RECQ FAMILY MEMBER"/>
    <property type="match status" value="1"/>
</dbReference>
<dbReference type="GO" id="GO:0005694">
    <property type="term" value="C:chromosome"/>
    <property type="evidence" value="ECO:0007669"/>
    <property type="project" value="TreeGrafter"/>
</dbReference>
<dbReference type="Gene3D" id="3.40.50.300">
    <property type="entry name" value="P-loop containing nucleotide triphosphate hydrolases"/>
    <property type="match status" value="1"/>
</dbReference>
<dbReference type="OrthoDB" id="2608216at2759"/>
<keyword evidence="6" id="KW-0732">Signal</keyword>
<evidence type="ECO:0000256" key="2">
    <source>
        <dbReference type="ARBA" id="ARBA00023125"/>
    </source>
</evidence>
<dbReference type="PANTHER" id="PTHR13710:SF105">
    <property type="entry name" value="ATP-DEPENDENT DNA HELICASE Q1"/>
    <property type="match status" value="1"/>
</dbReference>
<dbReference type="InterPro" id="IPR001650">
    <property type="entry name" value="Helicase_C-like"/>
</dbReference>
<evidence type="ECO:0000256" key="6">
    <source>
        <dbReference type="SAM" id="SignalP"/>
    </source>
</evidence>
<keyword evidence="3" id="KW-0413">Isomerase</keyword>
<evidence type="ECO:0000256" key="1">
    <source>
        <dbReference type="ARBA" id="ARBA00005446"/>
    </source>
</evidence>
<feature type="chain" id="PRO_5002218733" description="DNA 3'-5' helicase" evidence="6">
    <location>
        <begin position="19"/>
        <end position="248"/>
    </location>
</feature>
<dbReference type="GO" id="GO:0000724">
    <property type="term" value="P:double-strand break repair via homologous recombination"/>
    <property type="evidence" value="ECO:0007669"/>
    <property type="project" value="TreeGrafter"/>
</dbReference>
<dbReference type="GO" id="GO:0005737">
    <property type="term" value="C:cytoplasm"/>
    <property type="evidence" value="ECO:0007669"/>
    <property type="project" value="TreeGrafter"/>
</dbReference>
<reference evidence="8 9" key="1">
    <citation type="submission" date="2014-04" db="EMBL/GenBank/DDBJ databases">
        <authorList>
            <consortium name="DOE Joint Genome Institute"/>
            <person name="Kuo A."/>
            <person name="Ruytinx J."/>
            <person name="Rineau F."/>
            <person name="Colpaert J."/>
            <person name="Kohler A."/>
            <person name="Nagy L.G."/>
            <person name="Floudas D."/>
            <person name="Copeland A."/>
            <person name="Barry K.W."/>
            <person name="Cichocki N."/>
            <person name="Veneault-Fourrey C."/>
            <person name="LaButti K."/>
            <person name="Lindquist E.A."/>
            <person name="Lipzen A."/>
            <person name="Lundell T."/>
            <person name="Morin E."/>
            <person name="Murat C."/>
            <person name="Sun H."/>
            <person name="Tunlid A."/>
            <person name="Henrissat B."/>
            <person name="Grigoriev I.V."/>
            <person name="Hibbett D.S."/>
            <person name="Martin F."/>
            <person name="Nordberg H.P."/>
            <person name="Cantor M.N."/>
            <person name="Hua S.X."/>
        </authorList>
    </citation>
    <scope>NUCLEOTIDE SEQUENCE [LARGE SCALE GENOMIC DNA]</scope>
    <source>
        <strain evidence="8 9">UH-Slu-Lm8-n1</strain>
    </source>
</reference>
<dbReference type="AlphaFoldDB" id="A0A0D0AHH6"/>
<feature type="domain" description="Helicase C-terminal" evidence="7">
    <location>
        <begin position="62"/>
        <end position="216"/>
    </location>
</feature>
<feature type="non-terminal residue" evidence="8">
    <location>
        <position position="248"/>
    </location>
</feature>
<evidence type="ECO:0000256" key="3">
    <source>
        <dbReference type="ARBA" id="ARBA00023235"/>
    </source>
</evidence>
<protein>
    <recommendedName>
        <fullName evidence="5">DNA 3'-5' helicase</fullName>
        <ecNumber evidence="5">5.6.2.4</ecNumber>
    </recommendedName>
</protein>
<keyword evidence="2" id="KW-0238">DNA-binding</keyword>
<evidence type="ECO:0000256" key="5">
    <source>
        <dbReference type="ARBA" id="ARBA00034808"/>
    </source>
</evidence>
<dbReference type="Pfam" id="PF00271">
    <property type="entry name" value="Helicase_C"/>
    <property type="match status" value="1"/>
</dbReference>
<dbReference type="InParanoid" id="A0A0D0AHH6"/>
<comment type="similarity">
    <text evidence="1">Belongs to the helicase family. RecQ subfamily.</text>
</comment>
<dbReference type="InterPro" id="IPR027417">
    <property type="entry name" value="P-loop_NTPase"/>
</dbReference>
<dbReference type="EMBL" id="KN836963">
    <property type="protein sequence ID" value="KIK31473.1"/>
    <property type="molecule type" value="Genomic_DNA"/>
</dbReference>
<proteinExistence type="inferred from homology"/>
<comment type="catalytic activity">
    <reaction evidence="4">
        <text>Couples ATP hydrolysis with the unwinding of duplex DNA by translocating in the 3'-5' direction.</text>
        <dbReference type="EC" id="5.6.2.4"/>
    </reaction>
</comment>
<accession>A0A0D0AHH6</accession>
<name>A0A0D0AHH6_9AGAM</name>
<dbReference type="EC" id="5.6.2.4" evidence="5"/>
<dbReference type="GO" id="GO:0003677">
    <property type="term" value="F:DNA binding"/>
    <property type="evidence" value="ECO:0007669"/>
    <property type="project" value="UniProtKB-KW"/>
</dbReference>
<feature type="signal peptide" evidence="6">
    <location>
        <begin position="1"/>
        <end position="18"/>
    </location>
</feature>
<dbReference type="STRING" id="930992.A0A0D0AHH6"/>
<evidence type="ECO:0000256" key="4">
    <source>
        <dbReference type="ARBA" id="ARBA00034617"/>
    </source>
</evidence>
<dbReference type="PROSITE" id="PS51194">
    <property type="entry name" value="HELICASE_CTER"/>
    <property type="match status" value="1"/>
</dbReference>
<dbReference type="GO" id="GO:0043138">
    <property type="term" value="F:3'-5' DNA helicase activity"/>
    <property type="evidence" value="ECO:0007669"/>
    <property type="project" value="UniProtKB-EC"/>
</dbReference>
<reference evidence="9" key="2">
    <citation type="submission" date="2015-01" db="EMBL/GenBank/DDBJ databases">
        <title>Evolutionary Origins and Diversification of the Mycorrhizal Mutualists.</title>
        <authorList>
            <consortium name="DOE Joint Genome Institute"/>
            <consortium name="Mycorrhizal Genomics Consortium"/>
            <person name="Kohler A."/>
            <person name="Kuo A."/>
            <person name="Nagy L.G."/>
            <person name="Floudas D."/>
            <person name="Copeland A."/>
            <person name="Barry K.W."/>
            <person name="Cichocki N."/>
            <person name="Veneault-Fourrey C."/>
            <person name="LaButti K."/>
            <person name="Lindquist E.A."/>
            <person name="Lipzen A."/>
            <person name="Lundell T."/>
            <person name="Morin E."/>
            <person name="Murat C."/>
            <person name="Riley R."/>
            <person name="Ohm R."/>
            <person name="Sun H."/>
            <person name="Tunlid A."/>
            <person name="Henrissat B."/>
            <person name="Grigoriev I.V."/>
            <person name="Hibbett D.S."/>
            <person name="Martin F."/>
        </authorList>
    </citation>
    <scope>NUCLEOTIDE SEQUENCE [LARGE SCALE GENOMIC DNA]</scope>
    <source>
        <strain evidence="9">UH-Slu-Lm8-n1</strain>
    </source>
</reference>
<dbReference type="HOGENOM" id="CLU_1122406_0_0_1"/>
<evidence type="ECO:0000313" key="9">
    <source>
        <dbReference type="Proteomes" id="UP000054485"/>
    </source>
</evidence>
<sequence length="248" mass="27224">MKCQIILLSATFSPAITAAYLPPFGISPAELCEVRSCTDRQEIGFHVLQVLPTHAKGALQHFVTKLQLKMENSDRMLVFFASNKEADDFGVVMSCAVFHSELPTTGENSKADNLDKWDSGKTKVMACTTAFAQGIDRSTVRFVVINGVEYGLPVINQMAGRAGRDGEEAHAFYLTSKTDFGAFPSDSDFDSLYALQSVVFGTTCRRYTSISCMDGQSFAYRCKDKPHVMQCDICGPTTHIHSFALDAI</sequence>